<protein>
    <submittedName>
        <fullName evidence="3">Uncharacterized protein</fullName>
    </submittedName>
</protein>
<dbReference type="RefSeq" id="WP_013772161.1">
    <property type="nucleotide sequence ID" value="NC_015514.1"/>
</dbReference>
<feature type="compositionally biased region" description="Pro residues" evidence="1">
    <location>
        <begin position="383"/>
        <end position="396"/>
    </location>
</feature>
<accession>F4GYL8</accession>
<proteinExistence type="predicted"/>
<feature type="transmembrane region" description="Helical" evidence="2">
    <location>
        <begin position="129"/>
        <end position="148"/>
    </location>
</feature>
<keyword evidence="2" id="KW-1133">Transmembrane helix</keyword>
<feature type="transmembrane region" description="Helical" evidence="2">
    <location>
        <begin position="160"/>
        <end position="178"/>
    </location>
</feature>
<reference evidence="3 4" key="1">
    <citation type="submission" date="2011-04" db="EMBL/GenBank/DDBJ databases">
        <title>Complete sequence of Cellulomonas fimi ATCC 484.</title>
        <authorList>
            <consortium name="US DOE Joint Genome Institute"/>
            <person name="Lucas S."/>
            <person name="Han J."/>
            <person name="Lapidus A."/>
            <person name="Cheng J.-F."/>
            <person name="Goodwin L."/>
            <person name="Pitluck S."/>
            <person name="Peters L."/>
            <person name="Chertkov O."/>
            <person name="Detter J.C."/>
            <person name="Han C."/>
            <person name="Tapia R."/>
            <person name="Land M."/>
            <person name="Hauser L."/>
            <person name="Kyrpides N."/>
            <person name="Ivanova N."/>
            <person name="Ovchinnikova G."/>
            <person name="Pagani I."/>
            <person name="Mead D."/>
            <person name="Brumm P."/>
            <person name="Woyke T."/>
        </authorList>
    </citation>
    <scope>NUCLEOTIDE SEQUENCE [LARGE SCALE GENOMIC DNA]</scope>
    <source>
        <strain evidence="4">ATCC 484 / DSM 20113 / JCM 1341 / NBRC 15513 / NCIMB 8980 / NCTC 7547</strain>
    </source>
</reference>
<dbReference type="eggNOG" id="COG4709">
    <property type="taxonomic scope" value="Bacteria"/>
</dbReference>
<keyword evidence="2" id="KW-0812">Transmembrane</keyword>
<evidence type="ECO:0000256" key="1">
    <source>
        <dbReference type="SAM" id="MobiDB-lite"/>
    </source>
</evidence>
<gene>
    <name evidence="3" type="ordered locus">Celf_3018</name>
</gene>
<evidence type="ECO:0000313" key="3">
    <source>
        <dbReference type="EMBL" id="AEE47135.1"/>
    </source>
</evidence>
<evidence type="ECO:0000313" key="4">
    <source>
        <dbReference type="Proteomes" id="UP000008460"/>
    </source>
</evidence>
<feature type="transmembrane region" description="Helical" evidence="2">
    <location>
        <begin position="190"/>
        <end position="211"/>
    </location>
</feature>
<sequence length="396" mass="42585">MTAGTTLGDVEQYAAAVRRHLADLAADQVEDLTDDLELDLQDALGDERRVAAGRTLADLLGTPEAYATELRVAAGLGAPQGDAPGRRLRSTLLRPVRAARILGARVLRTLRDRAWWPPVESFGVALRPVWWVARAWVVFVLLARVAGLDAGYLTPWVPRTPASGVLLLVCLVVSVQWGRGLWLRAPRLRWLTVGVNLVAVLALLPTVTSVYEDLARHQQVYDQWARGAIDPAAGVVYRDRMTDGVVVDGMQVSNLFVYDAEGNPLTDVQIYDDRGRPVRTTFDDGYGTWSFPGSTEPWQFVGASSQDGVARWNVYPLRGAPASSFGWDDEGRVVLPEGVEPALPPMPFAKAPAVRPATAETTEGSSGPRIDGTVVADGASPGPTSPPPASTAPTTP</sequence>
<keyword evidence="4" id="KW-1185">Reference proteome</keyword>
<evidence type="ECO:0000256" key="2">
    <source>
        <dbReference type="SAM" id="Phobius"/>
    </source>
</evidence>
<dbReference type="HOGENOM" id="CLU_057658_0_0_11"/>
<organism evidence="3 4">
    <name type="scientific">Cellulomonas fimi (strain ATCC 484 / DSM 20113 / JCM 1341 / CCUG 24087 / LMG 16345 / NBRC 15513 / NCIMB 8980 / NCTC 7547 / NRS-133)</name>
    <dbReference type="NCBI Taxonomy" id="590998"/>
    <lineage>
        <taxon>Bacteria</taxon>
        <taxon>Bacillati</taxon>
        <taxon>Actinomycetota</taxon>
        <taxon>Actinomycetes</taxon>
        <taxon>Micrococcales</taxon>
        <taxon>Cellulomonadaceae</taxon>
        <taxon>Cellulomonas</taxon>
    </lineage>
</organism>
<feature type="region of interest" description="Disordered" evidence="1">
    <location>
        <begin position="347"/>
        <end position="396"/>
    </location>
</feature>
<dbReference type="EMBL" id="CP002666">
    <property type="protein sequence ID" value="AEE47135.1"/>
    <property type="molecule type" value="Genomic_DNA"/>
</dbReference>
<name>F4GYL8_CELFA</name>
<dbReference type="Proteomes" id="UP000008460">
    <property type="component" value="Chromosome"/>
</dbReference>
<dbReference type="AlphaFoldDB" id="F4GYL8"/>
<dbReference type="KEGG" id="cfi:Celf_3018"/>
<dbReference type="STRING" id="590998.Celf_3018"/>
<keyword evidence="2" id="KW-0472">Membrane</keyword>